<feature type="region of interest" description="Disordered" evidence="1">
    <location>
        <begin position="30"/>
        <end position="158"/>
    </location>
</feature>
<feature type="signal peptide" evidence="2">
    <location>
        <begin position="1"/>
        <end position="21"/>
    </location>
</feature>
<keyword evidence="4" id="KW-1185">Reference proteome</keyword>
<accession>A0A8H4L425</accession>
<evidence type="ECO:0000313" key="4">
    <source>
        <dbReference type="Proteomes" id="UP000554235"/>
    </source>
</evidence>
<feature type="compositionally biased region" description="Low complexity" evidence="1">
    <location>
        <begin position="30"/>
        <end position="154"/>
    </location>
</feature>
<evidence type="ECO:0000256" key="1">
    <source>
        <dbReference type="SAM" id="MobiDB-lite"/>
    </source>
</evidence>
<name>A0A8H4L425_9HYPO</name>
<protein>
    <submittedName>
        <fullName evidence="3">Uncharacterized protein</fullName>
    </submittedName>
</protein>
<comment type="caution">
    <text evidence="3">The sequence shown here is derived from an EMBL/GenBank/DDBJ whole genome shotgun (WGS) entry which is preliminary data.</text>
</comment>
<dbReference type="EMBL" id="JAADYS010001775">
    <property type="protein sequence ID" value="KAF4461153.1"/>
    <property type="molecule type" value="Genomic_DNA"/>
</dbReference>
<dbReference type="Proteomes" id="UP000554235">
    <property type="component" value="Unassembled WGS sequence"/>
</dbReference>
<keyword evidence="2" id="KW-0732">Signal</keyword>
<evidence type="ECO:0000313" key="3">
    <source>
        <dbReference type="EMBL" id="KAF4461153.1"/>
    </source>
</evidence>
<reference evidence="3 4" key="1">
    <citation type="submission" date="2020-01" db="EMBL/GenBank/DDBJ databases">
        <title>Identification and distribution of gene clusters putatively required for synthesis of sphingolipid metabolism inhibitors in phylogenetically diverse species of the filamentous fungus Fusarium.</title>
        <authorList>
            <person name="Kim H.-S."/>
            <person name="Busman M."/>
            <person name="Brown D.W."/>
            <person name="Divon H."/>
            <person name="Uhlig S."/>
            <person name="Proctor R.H."/>
        </authorList>
    </citation>
    <scope>NUCLEOTIDE SEQUENCE [LARGE SCALE GENOMIC DNA]</scope>
    <source>
        <strain evidence="3 4">NRRL 20459</strain>
    </source>
</reference>
<feature type="chain" id="PRO_5034103776" evidence="2">
    <location>
        <begin position="22"/>
        <end position="307"/>
    </location>
</feature>
<dbReference type="OrthoDB" id="5095207at2759"/>
<proteinExistence type="predicted"/>
<gene>
    <name evidence="3" type="ORF">FALBO_12054</name>
</gene>
<evidence type="ECO:0000256" key="2">
    <source>
        <dbReference type="SAM" id="SignalP"/>
    </source>
</evidence>
<dbReference type="AlphaFoldDB" id="A0A8H4L425"/>
<sequence length="307" mass="31402">MRSHIVCSLLAVASLFGGAAAGPCKPSTTLTLSTSTTEDSSSSTSEATSSIAVDTTSSLTPDTTLSSATDHAPSSTTSDHVSTSTDITLSTSTDDASSTTTEATTSLTSTTEATASTTETTSSVETSLSTTEVSTTSTEASTTTTEAVTTTSDAPSVGPTFALQVVNSARESVNGKTPRYRRGTTGYGIYLTLGASSESLYSVGDFHIETSTNRLMVGDVYASIGTSSAGLLVAQTADSVSATNYRFLSCTPPVQLGQKLECVVEGTSRTQFYVSSNEQTNTPIYLTAPGSPPGIAYTTFDLIVVSA</sequence>
<organism evidence="3 4">
    <name type="scientific">Fusarium albosuccineum</name>
    <dbReference type="NCBI Taxonomy" id="1237068"/>
    <lineage>
        <taxon>Eukaryota</taxon>
        <taxon>Fungi</taxon>
        <taxon>Dikarya</taxon>
        <taxon>Ascomycota</taxon>
        <taxon>Pezizomycotina</taxon>
        <taxon>Sordariomycetes</taxon>
        <taxon>Hypocreomycetidae</taxon>
        <taxon>Hypocreales</taxon>
        <taxon>Nectriaceae</taxon>
        <taxon>Fusarium</taxon>
        <taxon>Fusarium decemcellulare species complex</taxon>
    </lineage>
</organism>